<comment type="caution">
    <text evidence="2">Lacks conserved residue(s) required for the propagation of feature annotation.</text>
</comment>
<dbReference type="GO" id="GO:0016094">
    <property type="term" value="P:polyprenol biosynthetic process"/>
    <property type="evidence" value="ECO:0007669"/>
    <property type="project" value="TreeGrafter"/>
</dbReference>
<feature type="binding site" evidence="2">
    <location>
        <begin position="78"/>
        <end position="80"/>
    </location>
    <ligand>
        <name>substrate</name>
    </ligand>
</feature>
<dbReference type="Gene3D" id="3.40.1180.10">
    <property type="entry name" value="Decaprenyl diphosphate synthase-like"/>
    <property type="match status" value="1"/>
</dbReference>
<dbReference type="KEGG" id="hsai:HPS36_03735"/>
<gene>
    <name evidence="2 4" type="primary">uppS</name>
    <name evidence="4" type="ORF">HPS36_03735</name>
</gene>
<name>A0A7D3Y9J6_9EURY</name>
<dbReference type="NCBIfam" id="TIGR00055">
    <property type="entry name" value="uppS"/>
    <property type="match status" value="1"/>
</dbReference>
<feature type="binding site" evidence="2">
    <location>
        <position position="84"/>
    </location>
    <ligand>
        <name>substrate</name>
    </ligand>
</feature>
<dbReference type="InterPro" id="IPR036424">
    <property type="entry name" value="UPP_synth-like_sf"/>
</dbReference>
<dbReference type="InterPro" id="IPR001441">
    <property type="entry name" value="UPP_synth-like"/>
</dbReference>
<dbReference type="AlphaFoldDB" id="A0A7D3Y9J6"/>
<dbReference type="CDD" id="cd00475">
    <property type="entry name" value="Cis_IPPS"/>
    <property type="match status" value="1"/>
</dbReference>
<comment type="cofactor">
    <cofactor evidence="2">
        <name>Mg(2+)</name>
        <dbReference type="ChEBI" id="CHEBI:18420"/>
    </cofactor>
    <text evidence="2">Binds 2 magnesium ions per subunit.</text>
</comment>
<dbReference type="PANTHER" id="PTHR10291">
    <property type="entry name" value="DEHYDRODOLICHYL DIPHOSPHATE SYNTHASE FAMILY MEMBER"/>
    <property type="match status" value="1"/>
</dbReference>
<feature type="binding site" evidence="2">
    <location>
        <position position="222"/>
    </location>
    <ligand>
        <name>Mg(2+)</name>
        <dbReference type="ChEBI" id="CHEBI:18420"/>
    </ligand>
</feature>
<dbReference type="PROSITE" id="PS01066">
    <property type="entry name" value="UPP_SYNTHASE"/>
    <property type="match status" value="1"/>
</dbReference>
<reference evidence="4 5" key="1">
    <citation type="submission" date="2020-05" db="EMBL/GenBank/DDBJ databases">
        <title>Halorubrum RHB-C sp.nov., an extremely halophilic archaeon isolated from solar salt farm.</title>
        <authorList>
            <person name="Ho H."/>
            <person name="Danganan R.E."/>
            <person name="Dedeles G.R."/>
            <person name="Kim S.-G."/>
        </authorList>
    </citation>
    <scope>NUCLEOTIDE SEQUENCE [LARGE SCALE GENOMIC DNA]</scope>
    <source>
        <strain evidence="4 5">RHB-C</strain>
    </source>
</reference>
<dbReference type="SUPFAM" id="SSF64005">
    <property type="entry name" value="Undecaprenyl diphosphate synthase"/>
    <property type="match status" value="1"/>
</dbReference>
<evidence type="ECO:0000256" key="1">
    <source>
        <dbReference type="ARBA" id="ARBA00022679"/>
    </source>
</evidence>
<dbReference type="GO" id="GO:0000287">
    <property type="term" value="F:magnesium ion binding"/>
    <property type="evidence" value="ECO:0007669"/>
    <property type="project" value="UniProtKB-UniRule"/>
</dbReference>
<protein>
    <recommendedName>
        <fullName evidence="2">Tritrans,polycis-undecaprenyl-diphosphate synthase (geranylgeranyl-diphosphate specific)</fullName>
        <ecNumber evidence="2">2.5.1.89</ecNumber>
    </recommendedName>
    <alternativeName>
        <fullName evidence="2">Undecaprenyl diphosphate synthase</fullName>
        <shortName evidence="2">UDS</shortName>
    </alternativeName>
    <alternativeName>
        <fullName evidence="2">Undecaprenyl pyrophosphate synthase</fullName>
        <shortName evidence="2">UPP synthase</shortName>
    </alternativeName>
</protein>
<comment type="subunit">
    <text evidence="2">Homodimer.</text>
</comment>
<evidence type="ECO:0000313" key="4">
    <source>
        <dbReference type="EMBL" id="QKG92005.1"/>
    </source>
</evidence>
<feature type="region of interest" description="Disordered" evidence="3">
    <location>
        <begin position="300"/>
        <end position="322"/>
    </location>
</feature>
<evidence type="ECO:0000256" key="3">
    <source>
        <dbReference type="SAM" id="MobiDB-lite"/>
    </source>
</evidence>
<dbReference type="RefSeq" id="WP_173228557.1">
    <property type="nucleotide sequence ID" value="NZ_CP053941.1"/>
</dbReference>
<dbReference type="PANTHER" id="PTHR10291:SF43">
    <property type="entry name" value="DEHYDRODOLICHYL DIPHOSPHATE SYNTHASE COMPLEX SUBUNIT DHDDS"/>
    <property type="match status" value="1"/>
</dbReference>
<keyword evidence="1 2" id="KW-0808">Transferase</keyword>
<dbReference type="GeneID" id="55594083"/>
<comment type="similarity">
    <text evidence="2">Belongs to the UPP synthase family.</text>
</comment>
<evidence type="ECO:0000313" key="5">
    <source>
        <dbReference type="Proteomes" id="UP000505020"/>
    </source>
</evidence>
<dbReference type="GO" id="GO:0045547">
    <property type="term" value="F:ditrans,polycis-polyprenyl diphosphate synthase [(2E,6E)-farnesyl diphosphate specific] activity"/>
    <property type="evidence" value="ECO:0007669"/>
    <property type="project" value="TreeGrafter"/>
</dbReference>
<evidence type="ECO:0000256" key="2">
    <source>
        <dbReference type="HAMAP-Rule" id="MF_01139"/>
    </source>
</evidence>
<organism evidence="4 5">
    <name type="scientific">Halorubrum salinarum</name>
    <dbReference type="NCBI Taxonomy" id="2739057"/>
    <lineage>
        <taxon>Archaea</taxon>
        <taxon>Methanobacteriati</taxon>
        <taxon>Methanobacteriota</taxon>
        <taxon>Stenosarchaea group</taxon>
        <taxon>Halobacteria</taxon>
        <taxon>Halobacteriales</taxon>
        <taxon>Haloferacaceae</taxon>
        <taxon>Halorubrum</taxon>
    </lineage>
</organism>
<dbReference type="EMBL" id="CP053941">
    <property type="protein sequence ID" value="QKG92005.1"/>
    <property type="molecule type" value="Genomic_DNA"/>
</dbReference>
<feature type="binding site" evidence="2">
    <location>
        <position position="82"/>
    </location>
    <ligand>
        <name>substrate</name>
    </ligand>
</feature>
<keyword evidence="5" id="KW-1185">Reference proteome</keyword>
<comment type="function">
    <text evidence="2">Catalyzes the sequential condensation of isopentenyl diphosphate (IPP) with geranylgeranyl diphosphate (GGPP) to yield (2Z,6Z,10Z,14Z,18Z,22Z,26Z,30E,34E,38E)-undecaprenyl diphosphate (tritrans,heptacis-UPP). It is probably the precursor of glycosyl carrier lipids.</text>
</comment>
<proteinExistence type="inferred from homology"/>
<feature type="active site" evidence="2">
    <location>
        <position position="33"/>
    </location>
</feature>
<keyword evidence="2" id="KW-0479">Metal-binding</keyword>
<sequence length="322" mass="37244">MFKRARQWLRNIYIGEIKQSLALTPDHVAVIQDGNRRYARERGLDPSDGHAHGAETTEDMLHWCSEFDITEVTLYTFSTENFARPDEELTDLFDLIEDRLYSFADADLVHDNEVSIHGLGEIQRLPDRVVDAVAYAEDRTQQYDTLKLNIALAYGGRNELLRTAQRLTRQVADSELKPEEITAEMIGEQLYQQPVQDVDLVIRTGGDERTSNFLPWHASGNEAAVYFCTPYWPEFSKVEFARAIRTYEAREQSWQETQLRRALSLVRAVSQTEVRRRTHLIQRLRDQLSAKTAARFVDIVRTDTRNPTEDTETHQDRSVPND</sequence>
<comment type="catalytic activity">
    <reaction evidence="2">
        <text>geranylgeranyl diphosphate + 7 isopentenyl diphosphate = tri-trans,hepta-cis-undecaprenyl diphosphate + 7 diphosphate</text>
        <dbReference type="Rhea" id="RHEA:27622"/>
        <dbReference type="ChEBI" id="CHEBI:33019"/>
        <dbReference type="ChEBI" id="CHEBI:57533"/>
        <dbReference type="ChEBI" id="CHEBI:60388"/>
        <dbReference type="ChEBI" id="CHEBI:128769"/>
        <dbReference type="EC" id="2.5.1.89"/>
    </reaction>
</comment>
<dbReference type="HAMAP" id="MF_01139">
    <property type="entry name" value="ISPT"/>
    <property type="match status" value="1"/>
</dbReference>
<feature type="active site" description="Proton acceptor" evidence="2">
    <location>
        <position position="81"/>
    </location>
</feature>
<feature type="binding site" evidence="2">
    <location>
        <begin position="34"/>
        <end position="37"/>
    </location>
    <ligand>
        <name>substrate</name>
    </ligand>
</feature>
<dbReference type="InterPro" id="IPR018520">
    <property type="entry name" value="UPP_synth-like_CS"/>
</dbReference>
<dbReference type="EC" id="2.5.1.89" evidence="2"/>
<feature type="binding site" evidence="2">
    <location>
        <position position="33"/>
    </location>
    <ligand>
        <name>Mg(2+)</name>
        <dbReference type="ChEBI" id="CHEBI:18420"/>
    </ligand>
</feature>
<feature type="binding site" evidence="2">
    <location>
        <position position="203"/>
    </location>
    <ligand>
        <name>substrate</name>
    </ligand>
</feature>
<feature type="binding site" evidence="2">
    <location>
        <begin position="209"/>
        <end position="211"/>
    </location>
    <ligand>
        <name>substrate</name>
    </ligand>
</feature>
<dbReference type="Pfam" id="PF01255">
    <property type="entry name" value="Prenyltransf"/>
    <property type="match status" value="1"/>
</dbReference>
<feature type="binding site" evidence="2">
    <location>
        <position position="50"/>
    </location>
    <ligand>
        <name>substrate</name>
    </ligand>
</feature>
<accession>A0A7D3Y9J6</accession>
<dbReference type="Proteomes" id="UP000505020">
    <property type="component" value="Chromosome"/>
</dbReference>
<keyword evidence="2" id="KW-0460">Magnesium</keyword>